<proteinExistence type="predicted"/>
<feature type="domain" description="DUF4429" evidence="1">
    <location>
        <begin position="79"/>
        <end position="132"/>
    </location>
</feature>
<reference evidence="2 3" key="1">
    <citation type="submission" date="2020-07" db="EMBL/GenBank/DDBJ databases">
        <title>Sequencing the genomes of 1000 actinobacteria strains.</title>
        <authorList>
            <person name="Klenk H.-P."/>
        </authorList>
    </citation>
    <scope>NUCLEOTIDE SEQUENCE [LARGE SCALE GENOMIC DNA]</scope>
    <source>
        <strain evidence="2 3">CXB654</strain>
    </source>
</reference>
<evidence type="ECO:0000313" key="2">
    <source>
        <dbReference type="EMBL" id="NYE50152.1"/>
    </source>
</evidence>
<sequence length="148" mass="16069">MRNRRALRPRGATLSETGQPFLLTGEAGTELIAEYYADQLAFSVNAAREDGPSGRPEDFATGLVPDPPLHIRTSEGTAAFDGGAVHLMWSEDASSRKRKEQRREFGLAGIRQVDWVPSSEWSNGYLRVVPGSPTPTPRPNRAGTCAAC</sequence>
<comment type="caution">
    <text evidence="2">The sequence shown here is derived from an EMBL/GenBank/DDBJ whole genome shotgun (WGS) entry which is preliminary data.</text>
</comment>
<evidence type="ECO:0000313" key="3">
    <source>
        <dbReference type="Proteomes" id="UP000589036"/>
    </source>
</evidence>
<dbReference type="AlphaFoldDB" id="A0A852U3T9"/>
<dbReference type="Proteomes" id="UP000589036">
    <property type="component" value="Unassembled WGS sequence"/>
</dbReference>
<evidence type="ECO:0000259" key="1">
    <source>
        <dbReference type="Pfam" id="PF14472"/>
    </source>
</evidence>
<gene>
    <name evidence="2" type="ORF">HDA32_005272</name>
</gene>
<dbReference type="InterPro" id="IPR027860">
    <property type="entry name" value="DUF4429"/>
</dbReference>
<keyword evidence="3" id="KW-1185">Reference proteome</keyword>
<dbReference type="EMBL" id="JACCCC010000001">
    <property type="protein sequence ID" value="NYE50152.1"/>
    <property type="molecule type" value="Genomic_DNA"/>
</dbReference>
<name>A0A852U3T9_9ACTN</name>
<dbReference type="Pfam" id="PF14472">
    <property type="entry name" value="DUF4429"/>
    <property type="match status" value="1"/>
</dbReference>
<organism evidence="2 3">
    <name type="scientific">Spinactinospora alkalitolerans</name>
    <dbReference type="NCBI Taxonomy" id="687207"/>
    <lineage>
        <taxon>Bacteria</taxon>
        <taxon>Bacillati</taxon>
        <taxon>Actinomycetota</taxon>
        <taxon>Actinomycetes</taxon>
        <taxon>Streptosporangiales</taxon>
        <taxon>Nocardiopsidaceae</taxon>
        <taxon>Spinactinospora</taxon>
    </lineage>
</organism>
<dbReference type="RefSeq" id="WP_179645682.1">
    <property type="nucleotide sequence ID" value="NZ_BAAAYY010000014.1"/>
</dbReference>
<protein>
    <recommendedName>
        <fullName evidence="1">DUF4429 domain-containing protein</fullName>
    </recommendedName>
</protein>
<accession>A0A852U3T9</accession>